<dbReference type="HAMAP" id="MF_02079">
    <property type="entry name" value="PGT_RodA"/>
    <property type="match status" value="1"/>
</dbReference>
<dbReference type="GO" id="GO:0008955">
    <property type="term" value="F:peptidoglycan glycosyltransferase activity"/>
    <property type="evidence" value="ECO:0007669"/>
    <property type="project" value="UniProtKB-UniRule"/>
</dbReference>
<evidence type="ECO:0000256" key="1">
    <source>
        <dbReference type="ARBA" id="ARBA00004141"/>
    </source>
</evidence>
<keyword evidence="6" id="KW-0961">Cell wall biogenesis/degradation</keyword>
<keyword evidence="6" id="KW-1003">Cell membrane</keyword>
<dbReference type="InterPro" id="IPR011923">
    <property type="entry name" value="RodA/MrdB"/>
</dbReference>
<dbReference type="GO" id="GO:0032153">
    <property type="term" value="C:cell division site"/>
    <property type="evidence" value="ECO:0007669"/>
    <property type="project" value="TreeGrafter"/>
</dbReference>
<comment type="pathway">
    <text evidence="6">Cell wall biogenesis; peptidoglycan biosynthesis.</text>
</comment>
<keyword evidence="6" id="KW-0997">Cell inner membrane</keyword>
<evidence type="ECO:0000313" key="7">
    <source>
        <dbReference type="EMBL" id="BET44833.1"/>
    </source>
</evidence>
<keyword evidence="5 6" id="KW-0472">Membrane</keyword>
<organism evidence="7">
    <name type="scientific">Candidatus Aschnera chinzeii</name>
    <dbReference type="NCBI Taxonomy" id="1485666"/>
    <lineage>
        <taxon>Bacteria</taxon>
        <taxon>Pseudomonadati</taxon>
        <taxon>Pseudomonadota</taxon>
        <taxon>Gammaproteobacteria</taxon>
        <taxon>Enterobacterales</taxon>
        <taxon>Enterobacteriaceae</taxon>
        <taxon>Candidatus Aschnera</taxon>
    </lineage>
</organism>
<comment type="similarity">
    <text evidence="6">Belongs to the SEDS family. MrdB/RodA subfamily.</text>
</comment>
<dbReference type="Pfam" id="PF01098">
    <property type="entry name" value="FTSW_RODA_SPOVE"/>
    <property type="match status" value="1"/>
</dbReference>
<dbReference type="NCBIfam" id="TIGR02210">
    <property type="entry name" value="rodA_shape"/>
    <property type="match status" value="1"/>
</dbReference>
<dbReference type="GO" id="GO:0051301">
    <property type="term" value="P:cell division"/>
    <property type="evidence" value="ECO:0007669"/>
    <property type="project" value="InterPro"/>
</dbReference>
<feature type="transmembrane region" description="Helical" evidence="6">
    <location>
        <begin position="79"/>
        <end position="99"/>
    </location>
</feature>
<feature type="transmembrane region" description="Helical" evidence="6">
    <location>
        <begin position="140"/>
        <end position="157"/>
    </location>
</feature>
<dbReference type="InterPro" id="IPR001182">
    <property type="entry name" value="FtsW/RodA"/>
</dbReference>
<dbReference type="GO" id="GO:0015648">
    <property type="term" value="F:lipid-linked peptidoglycan transporter activity"/>
    <property type="evidence" value="ECO:0007669"/>
    <property type="project" value="TreeGrafter"/>
</dbReference>
<dbReference type="GO" id="GO:0009252">
    <property type="term" value="P:peptidoglycan biosynthetic process"/>
    <property type="evidence" value="ECO:0007669"/>
    <property type="project" value="UniProtKB-UniRule"/>
</dbReference>
<accession>A0AAT9G559</accession>
<feature type="transmembrane region" description="Helical" evidence="6">
    <location>
        <begin position="341"/>
        <end position="362"/>
    </location>
</feature>
<comment type="catalytic activity">
    <reaction evidence="6">
        <text>[GlcNAc-(1-&gt;4)-Mur2Ac(oyl-L-Ala-gamma-D-Glu-L-Lys-D-Ala-D-Ala)](n)-di-trans,octa-cis-undecaprenyl diphosphate + beta-D-GlcNAc-(1-&gt;4)-Mur2Ac(oyl-L-Ala-gamma-D-Glu-L-Lys-D-Ala-D-Ala)-di-trans,octa-cis-undecaprenyl diphosphate = [GlcNAc-(1-&gt;4)-Mur2Ac(oyl-L-Ala-gamma-D-Glu-L-Lys-D-Ala-D-Ala)](n+1)-di-trans,octa-cis-undecaprenyl diphosphate + di-trans,octa-cis-undecaprenyl diphosphate + H(+)</text>
        <dbReference type="Rhea" id="RHEA:23708"/>
        <dbReference type="Rhea" id="RHEA-COMP:9602"/>
        <dbReference type="Rhea" id="RHEA-COMP:9603"/>
        <dbReference type="ChEBI" id="CHEBI:15378"/>
        <dbReference type="ChEBI" id="CHEBI:58405"/>
        <dbReference type="ChEBI" id="CHEBI:60033"/>
        <dbReference type="ChEBI" id="CHEBI:78435"/>
        <dbReference type="EC" id="2.4.99.28"/>
    </reaction>
</comment>
<feature type="transmembrane region" description="Helical" evidence="6">
    <location>
        <begin position="308"/>
        <end position="335"/>
    </location>
</feature>
<dbReference type="EC" id="2.4.99.28" evidence="6"/>
<sequence>MKKTKFQLHQSSFCSRFNLDEYIILIVIFLSIYSIVIVWSATGQNIFLIQHKLLQIIIGFISMIIASQISPRIYENWAVLFYLLSLLLLCYANTFGVVINGAQRWLNFGFINFQPSEIIKISVPLMIAQIVHRTYYPISLNKLGMILFIVFLPTIFIAMQPDLGTAMLIIITGFIMLYLTGIQWKIFVGLILIFFCIIPVIWFFGMHDYQRNRINILFSPERDPLGAGYHIIQSKIAIGSGGLFGKGWLHGSQSQLEFLPERHTDFIFAVIAEELGLCGVFLLMILYILLIIRCLLIAINTQNLFNKLVVSGITLMFFTCIFVNIGMVSGILPVVGIPLPLISYGGSYLITIMTGFGIIMSIQSHKYFITKHL</sequence>
<evidence type="ECO:0000256" key="4">
    <source>
        <dbReference type="ARBA" id="ARBA00022989"/>
    </source>
</evidence>
<dbReference type="AlphaFoldDB" id="A0AAT9G559"/>
<evidence type="ECO:0000256" key="2">
    <source>
        <dbReference type="ARBA" id="ARBA00022692"/>
    </source>
</evidence>
<reference evidence="7" key="1">
    <citation type="journal article" date="2023" name="Front. Microbiol.">
        <title>Genome analysis of Candidatus Aschnera chinzeii, the bacterial endosymbiont of the blood-sucking bat fly Penicillidia jenynsii (Insecta: Diptera: Nycteribiidae).</title>
        <authorList>
            <person name="Koga R."/>
            <person name="Moriyama M."/>
            <person name="Nozaki T."/>
            <person name="Fukatsu T."/>
        </authorList>
    </citation>
    <scope>NUCLEOTIDE SEQUENCE</scope>
    <source>
        <strain evidence="7">Kw-01</strain>
    </source>
</reference>
<dbReference type="GO" id="GO:0005886">
    <property type="term" value="C:plasma membrane"/>
    <property type="evidence" value="ECO:0007669"/>
    <property type="project" value="UniProtKB-SubCell"/>
</dbReference>
<dbReference type="PANTHER" id="PTHR30474:SF1">
    <property type="entry name" value="PEPTIDOGLYCAN GLYCOSYLTRANSFERASE MRDB"/>
    <property type="match status" value="1"/>
</dbReference>
<feature type="transmembrane region" description="Helical" evidence="6">
    <location>
        <begin position="163"/>
        <end position="179"/>
    </location>
</feature>
<comment type="function">
    <text evidence="6">Peptidoglycan polymerase that is essential for cell wall elongation.</text>
</comment>
<evidence type="ECO:0000256" key="6">
    <source>
        <dbReference type="HAMAP-Rule" id="MF_02079"/>
    </source>
</evidence>
<reference evidence="7" key="2">
    <citation type="submission" date="2023-10" db="EMBL/GenBank/DDBJ databases">
        <authorList>
            <person name="Koga R."/>
            <person name="Fukatsu T."/>
        </authorList>
    </citation>
    <scope>NUCLEOTIDE SEQUENCE</scope>
    <source>
        <strain evidence="7">Kw-01</strain>
    </source>
</reference>
<comment type="subcellular location">
    <subcellularLocation>
        <location evidence="6">Cell inner membrane</location>
        <topology evidence="6">Multi-pass membrane protein</topology>
    </subcellularLocation>
    <subcellularLocation>
        <location evidence="1">Membrane</location>
        <topology evidence="1">Multi-pass membrane protein</topology>
    </subcellularLocation>
</comment>
<keyword evidence="3 6" id="KW-0133">Cell shape</keyword>
<proteinExistence type="inferred from homology"/>
<dbReference type="GO" id="GO:0008360">
    <property type="term" value="P:regulation of cell shape"/>
    <property type="evidence" value="ECO:0007669"/>
    <property type="project" value="UniProtKB-KW"/>
</dbReference>
<dbReference type="PANTHER" id="PTHR30474">
    <property type="entry name" value="CELL CYCLE PROTEIN"/>
    <property type="match status" value="1"/>
</dbReference>
<keyword evidence="4 6" id="KW-1133">Transmembrane helix</keyword>
<gene>
    <name evidence="6 7" type="primary">mrdB</name>
    <name evidence="6" type="synonym">rodA</name>
    <name evidence="7" type="ORF">ACHINZ_5080</name>
</gene>
<feature type="transmembrane region" description="Helical" evidence="6">
    <location>
        <begin position="47"/>
        <end position="67"/>
    </location>
</feature>
<dbReference type="EMBL" id="AP028961">
    <property type="protein sequence ID" value="BET44833.1"/>
    <property type="molecule type" value="Genomic_DNA"/>
</dbReference>
<keyword evidence="6" id="KW-0573">Peptidoglycan synthesis</keyword>
<feature type="transmembrane region" description="Helical" evidence="6">
    <location>
        <begin position="186"/>
        <end position="205"/>
    </location>
</feature>
<protein>
    <recommendedName>
        <fullName evidence="6">Peptidoglycan glycosyltransferase MrdB</fullName>
        <shortName evidence="6">PGT</shortName>
        <ecNumber evidence="6">2.4.99.28</ecNumber>
    </recommendedName>
    <alternativeName>
        <fullName evidence="6">Cell elongation protein RodA</fullName>
    </alternativeName>
    <alternativeName>
        <fullName evidence="6">Cell wall polymerase</fullName>
    </alternativeName>
    <alternativeName>
        <fullName evidence="6">Peptidoglycan polymerase</fullName>
        <shortName evidence="6">PG polymerase</shortName>
    </alternativeName>
</protein>
<keyword evidence="2 6" id="KW-0812">Transmembrane</keyword>
<keyword evidence="6" id="KW-0808">Transferase</keyword>
<keyword evidence="6" id="KW-0328">Glycosyltransferase</keyword>
<dbReference type="GO" id="GO:0071555">
    <property type="term" value="P:cell wall organization"/>
    <property type="evidence" value="ECO:0007669"/>
    <property type="project" value="UniProtKB-KW"/>
</dbReference>
<feature type="transmembrane region" description="Helical" evidence="6">
    <location>
        <begin position="266"/>
        <end position="296"/>
    </location>
</feature>
<evidence type="ECO:0000256" key="3">
    <source>
        <dbReference type="ARBA" id="ARBA00022960"/>
    </source>
</evidence>
<name>A0AAT9G559_9ENTR</name>
<feature type="transmembrane region" description="Helical" evidence="6">
    <location>
        <begin position="21"/>
        <end position="41"/>
    </location>
</feature>
<evidence type="ECO:0000256" key="5">
    <source>
        <dbReference type="ARBA" id="ARBA00023136"/>
    </source>
</evidence>